<sequence>MTAVSDPPAVEPVTVPEVTSPTRGSRWRGILAGTAVCVLVGLLAQVPVLYNRVFYFWDDSSAQFVPMWRALGQGILSGGWPPMLDLDAWMGGNLAGEAMFGTWNPVNAANYVLAAKIDDLAVTATVVKTEFLVLLALGVYLLCREYGAARWASSVVAVALPFSGFTLYFEAATWAAGLMSFAWVPWVWWAARRMARNRSFTLLPFALGALAITVGNPYGLLGVCVVLLALMIEFAVRRHWRAVTRLFVLGLTLGGVALLVFLPLMGNVAVSWRTESRIFNDDFLRPDLSDLLGMSVPGTAAQIRSWAGGAVRMETPAMYFAWFALPILAWVDWKAVRCRAKALVSPLVVTVVYLMCTLGPSELWMFRWPLRLIEYVYLPLAVLLAVLLGSGLRTDHLRRRIAACGAIVLGGTYLSIAAGPDRVLRYVLGAAIVVVLLAAAVLLSRRGGRPTAVALHLGTAVVLFLQLHWFPGNLSVAQFGFPTSVTQLQQDFARRYQGTVFQVADVSAAVSTDKERSWRYVLLGNMYRAAGVASTTSYTGMGNKTFSATLCMNHLGSTCPEAYQVMSRPTELGPSLFDLMRVETIVVQRALVDDPKPPAGFMVTERNDLVTVLHRTAPLPWPEGRLSQASPNLRVTADARDHQRAEVLQIERSGPGRGTLAFARLAWPGYRAEIAGRELPVRSGPAGLLVVDVPPDVAGGEVRLRWIPPGLGVGLLALGVSALVAAGVSAFQLRARRHGTRIEEEK</sequence>
<keyword evidence="1" id="KW-1133">Transmembrane helix</keyword>
<gene>
    <name evidence="2" type="ORF">GCM10012275_18570</name>
</gene>
<reference evidence="2" key="2">
    <citation type="submission" date="2020-09" db="EMBL/GenBank/DDBJ databases">
        <authorList>
            <person name="Sun Q."/>
            <person name="Zhou Y."/>
        </authorList>
    </citation>
    <scope>NUCLEOTIDE SEQUENCE</scope>
    <source>
        <strain evidence="2">CGMCC 4.5737</strain>
    </source>
</reference>
<keyword evidence="1" id="KW-0472">Membrane</keyword>
<comment type="caution">
    <text evidence="2">The sequence shown here is derived from an EMBL/GenBank/DDBJ whole genome shotgun (WGS) entry which is preliminary data.</text>
</comment>
<feature type="transmembrane region" description="Helical" evidence="1">
    <location>
        <begin position="149"/>
        <end position="168"/>
    </location>
</feature>
<feature type="transmembrane region" description="Helical" evidence="1">
    <location>
        <begin position="343"/>
        <end position="366"/>
    </location>
</feature>
<feature type="transmembrane region" description="Helical" evidence="1">
    <location>
        <begin position="401"/>
        <end position="418"/>
    </location>
</feature>
<evidence type="ECO:0000313" key="2">
    <source>
        <dbReference type="EMBL" id="GGM47797.1"/>
    </source>
</evidence>
<accession>A0A8J3FTP4</accession>
<feature type="transmembrane region" description="Helical" evidence="1">
    <location>
        <begin position="243"/>
        <end position="265"/>
    </location>
</feature>
<dbReference type="AlphaFoldDB" id="A0A8J3FTP4"/>
<dbReference type="EMBL" id="BMMK01000006">
    <property type="protein sequence ID" value="GGM47797.1"/>
    <property type="molecule type" value="Genomic_DNA"/>
</dbReference>
<protein>
    <recommendedName>
        <fullName evidence="4">YfhO family protein</fullName>
    </recommendedName>
</protein>
<feature type="transmembrane region" description="Helical" evidence="1">
    <location>
        <begin position="30"/>
        <end position="50"/>
    </location>
</feature>
<name>A0A8J3FTP4_9PSEU</name>
<keyword evidence="3" id="KW-1185">Reference proteome</keyword>
<evidence type="ECO:0000256" key="1">
    <source>
        <dbReference type="SAM" id="Phobius"/>
    </source>
</evidence>
<evidence type="ECO:0000313" key="3">
    <source>
        <dbReference type="Proteomes" id="UP000637578"/>
    </source>
</evidence>
<dbReference type="RefSeq" id="WP_189055952.1">
    <property type="nucleotide sequence ID" value="NZ_BMMK01000006.1"/>
</dbReference>
<feature type="transmembrane region" description="Helical" evidence="1">
    <location>
        <begin position="120"/>
        <end position="142"/>
    </location>
</feature>
<feature type="transmembrane region" description="Helical" evidence="1">
    <location>
        <begin position="372"/>
        <end position="389"/>
    </location>
</feature>
<dbReference type="Proteomes" id="UP000637578">
    <property type="component" value="Unassembled WGS sequence"/>
</dbReference>
<feature type="transmembrane region" description="Helical" evidence="1">
    <location>
        <begin position="424"/>
        <end position="444"/>
    </location>
</feature>
<reference evidence="2" key="1">
    <citation type="journal article" date="2014" name="Int. J. Syst. Evol. Microbiol.">
        <title>Complete genome sequence of Corynebacterium casei LMG S-19264T (=DSM 44701T), isolated from a smear-ripened cheese.</title>
        <authorList>
            <consortium name="US DOE Joint Genome Institute (JGI-PGF)"/>
            <person name="Walter F."/>
            <person name="Albersmeier A."/>
            <person name="Kalinowski J."/>
            <person name="Ruckert C."/>
        </authorList>
    </citation>
    <scope>NUCLEOTIDE SEQUENCE</scope>
    <source>
        <strain evidence="2">CGMCC 4.5737</strain>
    </source>
</reference>
<feature type="transmembrane region" description="Helical" evidence="1">
    <location>
        <begin position="711"/>
        <end position="731"/>
    </location>
</feature>
<proteinExistence type="predicted"/>
<feature type="transmembrane region" description="Helical" evidence="1">
    <location>
        <begin position="317"/>
        <end position="336"/>
    </location>
</feature>
<feature type="transmembrane region" description="Helical" evidence="1">
    <location>
        <begin position="451"/>
        <end position="470"/>
    </location>
</feature>
<evidence type="ECO:0008006" key="4">
    <source>
        <dbReference type="Google" id="ProtNLM"/>
    </source>
</evidence>
<organism evidence="2 3">
    <name type="scientific">Longimycelium tulufanense</name>
    <dbReference type="NCBI Taxonomy" id="907463"/>
    <lineage>
        <taxon>Bacteria</taxon>
        <taxon>Bacillati</taxon>
        <taxon>Actinomycetota</taxon>
        <taxon>Actinomycetes</taxon>
        <taxon>Pseudonocardiales</taxon>
        <taxon>Pseudonocardiaceae</taxon>
        <taxon>Longimycelium</taxon>
    </lineage>
</organism>
<keyword evidence="1" id="KW-0812">Transmembrane</keyword>